<dbReference type="GO" id="GO:0004930">
    <property type="term" value="F:G protein-coupled receptor activity"/>
    <property type="evidence" value="ECO:0007669"/>
    <property type="project" value="InterPro"/>
</dbReference>
<feature type="transmembrane region" description="Helical" evidence="5">
    <location>
        <begin position="47"/>
        <end position="68"/>
    </location>
</feature>
<feature type="transmembrane region" description="Helical" evidence="5">
    <location>
        <begin position="236"/>
        <end position="257"/>
    </location>
</feature>
<evidence type="ECO:0000256" key="3">
    <source>
        <dbReference type="ARBA" id="ARBA00022989"/>
    </source>
</evidence>
<keyword evidence="2 5" id="KW-0812">Transmembrane</keyword>
<feature type="transmembrane region" description="Helical" evidence="5">
    <location>
        <begin position="88"/>
        <end position="110"/>
    </location>
</feature>
<dbReference type="OrthoDB" id="26203at2759"/>
<keyword evidence="3 5" id="KW-1133">Transmembrane helix</keyword>
<name>A0A8H7EN48_9FUNG</name>
<evidence type="ECO:0000256" key="2">
    <source>
        <dbReference type="ARBA" id="ARBA00022692"/>
    </source>
</evidence>
<feature type="transmembrane region" description="Helical" evidence="5">
    <location>
        <begin position="131"/>
        <end position="153"/>
    </location>
</feature>
<dbReference type="Proteomes" id="UP000605846">
    <property type="component" value="Unassembled WGS sequence"/>
</dbReference>
<dbReference type="InterPro" id="IPR000832">
    <property type="entry name" value="GPCR_2_secretin-like"/>
</dbReference>
<accession>A0A8H7EN48</accession>
<evidence type="ECO:0000259" key="6">
    <source>
        <dbReference type="PROSITE" id="PS50261"/>
    </source>
</evidence>
<sequence>MDAFYNEGWTVHAFLATDIVRFISAITSFIILLSYLVLPDKRRHPSLLILNMAIAIFLFSMTVFFSIGNPNKLQCSGPINPSTQDNNVLCAVQGAILIFSSLATCCWSAALIVNLHCHTVWNSNFFTHRYVALNIICWGIPTAFMATALGLHAVRFEFANLCLVSVSRIFELFFYPMAVIICPAFLLHISTFFYIARIAIKEGLETDMSQSLSTGSHTGRSQAARRHRHVITAVKIQWRALLLAIVSCGTVVFYWIFYFTQIHKMQRIGTDPTITTHWLECMLTADNNHNQNSCVHVVSPHLPPFGLMITAEALVSLCGFWVFLIFGKRSLWREWNDLIYDIRVTLGARGRVEKNGEQFFAL</sequence>
<dbReference type="PROSITE" id="PS50261">
    <property type="entry name" value="G_PROTEIN_RECEP_F2_4"/>
    <property type="match status" value="1"/>
</dbReference>
<feature type="transmembrane region" description="Helical" evidence="5">
    <location>
        <begin position="19"/>
        <end position="38"/>
    </location>
</feature>
<comment type="caution">
    <text evidence="7">The sequence shown here is derived from an EMBL/GenBank/DDBJ whole genome shotgun (WGS) entry which is preliminary data.</text>
</comment>
<dbReference type="InterPro" id="IPR017981">
    <property type="entry name" value="GPCR_2-like_7TM"/>
</dbReference>
<comment type="subcellular location">
    <subcellularLocation>
        <location evidence="1">Membrane</location>
        <topology evidence="1">Multi-pass membrane protein</topology>
    </subcellularLocation>
</comment>
<organism evidence="7 8">
    <name type="scientific">Apophysomyces ossiformis</name>
    <dbReference type="NCBI Taxonomy" id="679940"/>
    <lineage>
        <taxon>Eukaryota</taxon>
        <taxon>Fungi</taxon>
        <taxon>Fungi incertae sedis</taxon>
        <taxon>Mucoromycota</taxon>
        <taxon>Mucoromycotina</taxon>
        <taxon>Mucoromycetes</taxon>
        <taxon>Mucorales</taxon>
        <taxon>Mucorineae</taxon>
        <taxon>Mucoraceae</taxon>
        <taxon>Apophysomyces</taxon>
    </lineage>
</organism>
<gene>
    <name evidence="7" type="ORF">EC973_002093</name>
</gene>
<dbReference type="PANTHER" id="PTHR42058:SF1">
    <property type="entry name" value="G-PROTEIN COUPLED RECEPTORS FAMILY 2 PROFILE 2 DOMAIN-CONTAINING PROTEIN"/>
    <property type="match status" value="1"/>
</dbReference>
<feature type="domain" description="G-protein coupled receptors family 2 profile 2" evidence="6">
    <location>
        <begin position="13"/>
        <end position="198"/>
    </location>
</feature>
<evidence type="ECO:0000256" key="5">
    <source>
        <dbReference type="SAM" id="Phobius"/>
    </source>
</evidence>
<feature type="transmembrane region" description="Helical" evidence="5">
    <location>
        <begin position="173"/>
        <end position="195"/>
    </location>
</feature>
<proteinExistence type="predicted"/>
<dbReference type="GO" id="GO:0016020">
    <property type="term" value="C:membrane"/>
    <property type="evidence" value="ECO:0007669"/>
    <property type="project" value="UniProtKB-SubCell"/>
</dbReference>
<evidence type="ECO:0000313" key="8">
    <source>
        <dbReference type="Proteomes" id="UP000605846"/>
    </source>
</evidence>
<dbReference type="GO" id="GO:0007166">
    <property type="term" value="P:cell surface receptor signaling pathway"/>
    <property type="evidence" value="ECO:0007669"/>
    <property type="project" value="InterPro"/>
</dbReference>
<dbReference type="InterPro" id="IPR053247">
    <property type="entry name" value="GPCR_GPR1/git3-like"/>
</dbReference>
<dbReference type="AlphaFoldDB" id="A0A8H7EN48"/>
<evidence type="ECO:0000256" key="4">
    <source>
        <dbReference type="ARBA" id="ARBA00023136"/>
    </source>
</evidence>
<evidence type="ECO:0000313" key="7">
    <source>
        <dbReference type="EMBL" id="KAF7723345.1"/>
    </source>
</evidence>
<dbReference type="PANTHER" id="PTHR42058">
    <property type="entry name" value="G_PROTEIN_RECEP_F2_4 DOMAIN-CONTAINING PROTEIN"/>
    <property type="match status" value="1"/>
</dbReference>
<protein>
    <recommendedName>
        <fullName evidence="6">G-protein coupled receptors family 2 profile 2 domain-containing protein</fullName>
    </recommendedName>
</protein>
<keyword evidence="4 5" id="KW-0472">Membrane</keyword>
<feature type="transmembrane region" description="Helical" evidence="5">
    <location>
        <begin position="305"/>
        <end position="326"/>
    </location>
</feature>
<dbReference type="EMBL" id="JABAYA010000155">
    <property type="protein sequence ID" value="KAF7723345.1"/>
    <property type="molecule type" value="Genomic_DNA"/>
</dbReference>
<evidence type="ECO:0000256" key="1">
    <source>
        <dbReference type="ARBA" id="ARBA00004141"/>
    </source>
</evidence>
<reference evidence="7" key="1">
    <citation type="submission" date="2020-01" db="EMBL/GenBank/DDBJ databases">
        <title>Genome Sequencing of Three Apophysomyces-Like Fungal Strains Confirms a Novel Fungal Genus in the Mucoromycota with divergent Burkholderia-like Endosymbiotic Bacteria.</title>
        <authorList>
            <person name="Stajich J.E."/>
            <person name="Macias A.M."/>
            <person name="Carter-House D."/>
            <person name="Lovett B."/>
            <person name="Kasson L.R."/>
            <person name="Berry K."/>
            <person name="Grigoriev I."/>
            <person name="Chang Y."/>
            <person name="Spatafora J."/>
            <person name="Kasson M.T."/>
        </authorList>
    </citation>
    <scope>NUCLEOTIDE SEQUENCE</scope>
    <source>
        <strain evidence="7">NRRL A-21654</strain>
    </source>
</reference>
<dbReference type="Pfam" id="PF00002">
    <property type="entry name" value="7tm_2"/>
    <property type="match status" value="1"/>
</dbReference>
<keyword evidence="8" id="KW-1185">Reference proteome</keyword>
<dbReference type="Gene3D" id="1.20.1070.10">
    <property type="entry name" value="Rhodopsin 7-helix transmembrane proteins"/>
    <property type="match status" value="1"/>
</dbReference>